<dbReference type="EMBL" id="UYSU01034566">
    <property type="protein sequence ID" value="VDL94658.1"/>
    <property type="molecule type" value="Genomic_DNA"/>
</dbReference>
<keyword evidence="1" id="KW-0472">Membrane</keyword>
<accession>A0A183SVM5</accession>
<protein>
    <submittedName>
        <fullName evidence="4">CUE domain-containing protein</fullName>
    </submittedName>
</protein>
<keyword evidence="1" id="KW-0812">Transmembrane</keyword>
<dbReference type="OrthoDB" id="10574284at2759"/>
<dbReference type="WBParaSite" id="SSLN_0000860301-mRNA-1">
    <property type="protein sequence ID" value="SSLN_0000860301-mRNA-1"/>
    <property type="gene ID" value="SSLN_0000860301"/>
</dbReference>
<reference evidence="4" key="1">
    <citation type="submission" date="2016-06" db="UniProtKB">
        <authorList>
            <consortium name="WormBaseParasite"/>
        </authorList>
    </citation>
    <scope>IDENTIFICATION</scope>
</reference>
<evidence type="ECO:0000313" key="3">
    <source>
        <dbReference type="Proteomes" id="UP000275846"/>
    </source>
</evidence>
<name>A0A183SVM5_SCHSO</name>
<gene>
    <name evidence="2" type="ORF">SSLN_LOCUS8273</name>
</gene>
<proteinExistence type="predicted"/>
<reference evidence="2 3" key="2">
    <citation type="submission" date="2018-11" db="EMBL/GenBank/DDBJ databases">
        <authorList>
            <consortium name="Pathogen Informatics"/>
        </authorList>
    </citation>
    <scope>NUCLEOTIDE SEQUENCE [LARGE SCALE GENOMIC DNA]</scope>
    <source>
        <strain evidence="2 3">NST_G2</strain>
    </source>
</reference>
<dbReference type="AlphaFoldDB" id="A0A183SVM5"/>
<keyword evidence="1" id="KW-1133">Transmembrane helix</keyword>
<dbReference type="Proteomes" id="UP000275846">
    <property type="component" value="Unassembled WGS sequence"/>
</dbReference>
<feature type="transmembrane region" description="Helical" evidence="1">
    <location>
        <begin position="219"/>
        <end position="240"/>
    </location>
</feature>
<sequence length="291" mass="32407">MSEVFEKIAENDGKIVDTSLASSVEDSMQFLLESNLQGDSVDPLLLADSSKFDMGDIWASSGSSVQLNDALSVCMTDRETSCQQTRHRRSRRRTRSTHTFKVPVGRGWIPVFRTSTETAHQDVLALSVTVAPKQEDSTSGSAELQELRMDLVSRGVKWSNKIIDQKIIKGDYNIGMFQSLVTSGLDIVEVSFLCHALNKSRPVSVALYILLPHWTSVKFVLPFVWFAIGWLTVVFVWLLLIKTTPAMSVFVKFGKMKLLVSNKPFRFFGNGICIVGSHLCLTEFSSLLSST</sequence>
<organism evidence="4">
    <name type="scientific">Schistocephalus solidus</name>
    <name type="common">Tapeworm</name>
    <dbReference type="NCBI Taxonomy" id="70667"/>
    <lineage>
        <taxon>Eukaryota</taxon>
        <taxon>Metazoa</taxon>
        <taxon>Spiralia</taxon>
        <taxon>Lophotrochozoa</taxon>
        <taxon>Platyhelminthes</taxon>
        <taxon>Cestoda</taxon>
        <taxon>Eucestoda</taxon>
        <taxon>Diphyllobothriidea</taxon>
        <taxon>Diphyllobothriidae</taxon>
        <taxon>Schistocephalus</taxon>
    </lineage>
</organism>
<evidence type="ECO:0000313" key="4">
    <source>
        <dbReference type="WBParaSite" id="SSLN_0000860301-mRNA-1"/>
    </source>
</evidence>
<keyword evidence="3" id="KW-1185">Reference proteome</keyword>
<evidence type="ECO:0000313" key="2">
    <source>
        <dbReference type="EMBL" id="VDL94658.1"/>
    </source>
</evidence>
<evidence type="ECO:0000256" key="1">
    <source>
        <dbReference type="SAM" id="Phobius"/>
    </source>
</evidence>